<evidence type="ECO:0000313" key="6">
    <source>
        <dbReference type="EMBL" id="BDE06949.1"/>
    </source>
</evidence>
<name>A0AAN1XX36_UNVUL</name>
<dbReference type="SUPFAM" id="SSF46689">
    <property type="entry name" value="Homeodomain-like"/>
    <property type="match status" value="1"/>
</dbReference>
<dbReference type="GO" id="GO:0003677">
    <property type="term" value="F:DNA binding"/>
    <property type="evidence" value="ECO:0007669"/>
    <property type="project" value="UniProtKB-KW"/>
</dbReference>
<dbReference type="EMBL" id="AP025523">
    <property type="protein sequence ID" value="BDE06949.1"/>
    <property type="molecule type" value="Genomic_DNA"/>
</dbReference>
<dbReference type="InterPro" id="IPR000281">
    <property type="entry name" value="HTH_RpiR"/>
</dbReference>
<dbReference type="Pfam" id="PF01380">
    <property type="entry name" value="SIS"/>
    <property type="match status" value="1"/>
</dbReference>
<gene>
    <name evidence="6" type="ORF">WPS_22250</name>
</gene>
<dbReference type="InterPro" id="IPR009057">
    <property type="entry name" value="Homeodomain-like_sf"/>
</dbReference>
<evidence type="ECO:0000256" key="3">
    <source>
        <dbReference type="ARBA" id="ARBA00023163"/>
    </source>
</evidence>
<evidence type="ECO:0000256" key="1">
    <source>
        <dbReference type="ARBA" id="ARBA00023015"/>
    </source>
</evidence>
<dbReference type="InterPro" id="IPR046348">
    <property type="entry name" value="SIS_dom_sf"/>
</dbReference>
<organism evidence="6 7">
    <name type="scientific">Vulcanimicrobium alpinum</name>
    <dbReference type="NCBI Taxonomy" id="3016050"/>
    <lineage>
        <taxon>Bacteria</taxon>
        <taxon>Bacillati</taxon>
        <taxon>Vulcanimicrobiota</taxon>
        <taxon>Vulcanimicrobiia</taxon>
        <taxon>Vulcanimicrobiales</taxon>
        <taxon>Vulcanimicrobiaceae</taxon>
        <taxon>Vulcanimicrobium</taxon>
    </lineage>
</organism>
<feature type="domain" description="SIS" evidence="5">
    <location>
        <begin position="134"/>
        <end position="274"/>
    </location>
</feature>
<dbReference type="GO" id="GO:0003700">
    <property type="term" value="F:DNA-binding transcription factor activity"/>
    <property type="evidence" value="ECO:0007669"/>
    <property type="project" value="InterPro"/>
</dbReference>
<dbReference type="PROSITE" id="PS51464">
    <property type="entry name" value="SIS"/>
    <property type="match status" value="1"/>
</dbReference>
<keyword evidence="1" id="KW-0805">Transcription regulation</keyword>
<dbReference type="GO" id="GO:0097367">
    <property type="term" value="F:carbohydrate derivative binding"/>
    <property type="evidence" value="ECO:0007669"/>
    <property type="project" value="InterPro"/>
</dbReference>
<evidence type="ECO:0000259" key="5">
    <source>
        <dbReference type="PROSITE" id="PS51464"/>
    </source>
</evidence>
<evidence type="ECO:0000313" key="7">
    <source>
        <dbReference type="Proteomes" id="UP001317532"/>
    </source>
</evidence>
<dbReference type="CDD" id="cd05013">
    <property type="entry name" value="SIS_RpiR"/>
    <property type="match status" value="1"/>
</dbReference>
<keyword evidence="7" id="KW-1185">Reference proteome</keyword>
<dbReference type="PANTHER" id="PTHR30514:SF1">
    <property type="entry name" value="HTH-TYPE TRANSCRIPTIONAL REGULATOR HEXR-RELATED"/>
    <property type="match status" value="1"/>
</dbReference>
<protein>
    <submittedName>
        <fullName evidence="6">RpiR family transcriptional regulator</fullName>
    </submittedName>
</protein>
<dbReference type="Proteomes" id="UP001317532">
    <property type="component" value="Chromosome"/>
</dbReference>
<sequence length="292" mass="31475">MAMKEARVDPVKVPGSFVRLQGAYPGLRAAEQRVADFILAHPDELIYLTVTELAERTNTSESTVVRLCQKIGYKGYQEFKIVLARDLVEPATEIYAAIEPGDDLATVKSKVFQANAQALRDTIEVLEDEQLQRAVNALASANRIEIYGVGGSGPLALDAYHKFLKVGLQAIALSDGDLMAMSSSLLSPGDVALGISHTGASRDVTDALGRAKANGATTIGITHRHTSPITKVSEIQLFTAAKQTAFRSDASSSRIAQLTIIDTLYVGVAHAHHDRALAMIERTREATASKRY</sequence>
<dbReference type="GO" id="GO:1901135">
    <property type="term" value="P:carbohydrate derivative metabolic process"/>
    <property type="evidence" value="ECO:0007669"/>
    <property type="project" value="InterPro"/>
</dbReference>
<evidence type="ECO:0000256" key="2">
    <source>
        <dbReference type="ARBA" id="ARBA00023125"/>
    </source>
</evidence>
<keyword evidence="3" id="KW-0804">Transcription</keyword>
<dbReference type="InterPro" id="IPR036388">
    <property type="entry name" value="WH-like_DNA-bd_sf"/>
</dbReference>
<dbReference type="RefSeq" id="WP_317994575.1">
    <property type="nucleotide sequence ID" value="NZ_AP025523.1"/>
</dbReference>
<accession>A0AAN1XX36</accession>
<dbReference type="PANTHER" id="PTHR30514">
    <property type="entry name" value="GLUCOKINASE"/>
    <property type="match status" value="1"/>
</dbReference>
<dbReference type="InterPro" id="IPR047640">
    <property type="entry name" value="RpiR-like"/>
</dbReference>
<dbReference type="AlphaFoldDB" id="A0AAN1XX36"/>
<dbReference type="SUPFAM" id="SSF53697">
    <property type="entry name" value="SIS domain"/>
    <property type="match status" value="1"/>
</dbReference>
<dbReference type="Gene3D" id="3.40.50.10490">
    <property type="entry name" value="Glucose-6-phosphate isomerase like protein, domain 1"/>
    <property type="match status" value="1"/>
</dbReference>
<feature type="domain" description="HTH rpiR-type" evidence="4">
    <location>
        <begin position="14"/>
        <end position="90"/>
    </location>
</feature>
<keyword evidence="2" id="KW-0238">DNA-binding</keyword>
<dbReference type="Pfam" id="PF01418">
    <property type="entry name" value="HTH_6"/>
    <property type="match status" value="1"/>
</dbReference>
<evidence type="ECO:0000259" key="4">
    <source>
        <dbReference type="PROSITE" id="PS51071"/>
    </source>
</evidence>
<dbReference type="Gene3D" id="1.10.10.10">
    <property type="entry name" value="Winged helix-like DNA-binding domain superfamily/Winged helix DNA-binding domain"/>
    <property type="match status" value="1"/>
</dbReference>
<dbReference type="KEGG" id="vab:WPS_22250"/>
<dbReference type="InterPro" id="IPR035472">
    <property type="entry name" value="RpiR-like_SIS"/>
</dbReference>
<reference evidence="6 7" key="1">
    <citation type="journal article" date="2022" name="ISME Commun">
        <title>Vulcanimicrobium alpinus gen. nov. sp. nov., the first cultivated representative of the candidate phylum 'Eremiobacterota', is a metabolically versatile aerobic anoxygenic phototroph.</title>
        <authorList>
            <person name="Yabe S."/>
            <person name="Muto K."/>
            <person name="Abe K."/>
            <person name="Yokota A."/>
            <person name="Staudigel H."/>
            <person name="Tebo B.M."/>
        </authorList>
    </citation>
    <scope>NUCLEOTIDE SEQUENCE [LARGE SCALE GENOMIC DNA]</scope>
    <source>
        <strain evidence="6 7">WC8-2</strain>
    </source>
</reference>
<proteinExistence type="predicted"/>
<dbReference type="PROSITE" id="PS51071">
    <property type="entry name" value="HTH_RPIR"/>
    <property type="match status" value="1"/>
</dbReference>
<dbReference type="InterPro" id="IPR001347">
    <property type="entry name" value="SIS_dom"/>
</dbReference>